<proteinExistence type="predicted"/>
<name>A0A3M7RBF3_BRAPC</name>
<evidence type="ECO:0000313" key="1">
    <source>
        <dbReference type="EMBL" id="RNA20847.1"/>
    </source>
</evidence>
<gene>
    <name evidence="1" type="ORF">BpHYR1_045850</name>
</gene>
<reference evidence="1 2" key="1">
    <citation type="journal article" date="2018" name="Sci. Rep.">
        <title>Genomic signatures of local adaptation to the degree of environmental predictability in rotifers.</title>
        <authorList>
            <person name="Franch-Gras L."/>
            <person name="Hahn C."/>
            <person name="Garcia-Roger E.M."/>
            <person name="Carmona M.J."/>
            <person name="Serra M."/>
            <person name="Gomez A."/>
        </authorList>
    </citation>
    <scope>NUCLEOTIDE SEQUENCE [LARGE SCALE GENOMIC DNA]</scope>
    <source>
        <strain evidence="1">HYR1</strain>
    </source>
</reference>
<dbReference type="EMBL" id="REGN01003771">
    <property type="protein sequence ID" value="RNA20847.1"/>
    <property type="molecule type" value="Genomic_DNA"/>
</dbReference>
<dbReference type="Proteomes" id="UP000276133">
    <property type="component" value="Unassembled WGS sequence"/>
</dbReference>
<sequence>MPTQTINSQIQIYNFYFDIRKIPLFFPNRYNCSHNSVLIICFFAFIKAKLLGHLKPLSSVKILLLSS</sequence>
<accession>A0A3M7RBF3</accession>
<evidence type="ECO:0000313" key="2">
    <source>
        <dbReference type="Proteomes" id="UP000276133"/>
    </source>
</evidence>
<comment type="caution">
    <text evidence="1">The sequence shown here is derived from an EMBL/GenBank/DDBJ whole genome shotgun (WGS) entry which is preliminary data.</text>
</comment>
<protein>
    <submittedName>
        <fullName evidence="1">Uncharacterized protein</fullName>
    </submittedName>
</protein>
<dbReference type="AlphaFoldDB" id="A0A3M7RBF3"/>
<keyword evidence="2" id="KW-1185">Reference proteome</keyword>
<organism evidence="1 2">
    <name type="scientific">Brachionus plicatilis</name>
    <name type="common">Marine rotifer</name>
    <name type="synonym">Brachionus muelleri</name>
    <dbReference type="NCBI Taxonomy" id="10195"/>
    <lineage>
        <taxon>Eukaryota</taxon>
        <taxon>Metazoa</taxon>
        <taxon>Spiralia</taxon>
        <taxon>Gnathifera</taxon>
        <taxon>Rotifera</taxon>
        <taxon>Eurotatoria</taxon>
        <taxon>Monogononta</taxon>
        <taxon>Pseudotrocha</taxon>
        <taxon>Ploima</taxon>
        <taxon>Brachionidae</taxon>
        <taxon>Brachionus</taxon>
    </lineage>
</organism>